<name>A0A822YYX2_NELNU</name>
<dbReference type="AlphaFoldDB" id="A0A822YYX2"/>
<gene>
    <name evidence="1" type="ORF">HUJ06_013617</name>
</gene>
<evidence type="ECO:0000313" key="1">
    <source>
        <dbReference type="EMBL" id="DAD39294.1"/>
    </source>
</evidence>
<evidence type="ECO:0000313" key="2">
    <source>
        <dbReference type="Proteomes" id="UP000607653"/>
    </source>
</evidence>
<sequence>MAVQLAVESMIIHNSPRPIKYMEPQSFLAFDDWGGALINSDCLASIKPNFFFEVGSPPTLSLWVKNLGYNFLMQL</sequence>
<proteinExistence type="predicted"/>
<comment type="caution">
    <text evidence="1">The sequence shown here is derived from an EMBL/GenBank/DDBJ whole genome shotgun (WGS) entry which is preliminary data.</text>
</comment>
<reference evidence="1 2" key="1">
    <citation type="journal article" date="2020" name="Mol. Biol. Evol.">
        <title>Distinct Expression and Methylation Patterns for Genes with Different Fates following a Single Whole-Genome Duplication in Flowering Plants.</title>
        <authorList>
            <person name="Shi T."/>
            <person name="Rahmani R.S."/>
            <person name="Gugger P.F."/>
            <person name="Wang M."/>
            <person name="Li H."/>
            <person name="Zhang Y."/>
            <person name="Li Z."/>
            <person name="Wang Q."/>
            <person name="Van de Peer Y."/>
            <person name="Marchal K."/>
            <person name="Chen J."/>
        </authorList>
    </citation>
    <scope>NUCLEOTIDE SEQUENCE [LARGE SCALE GENOMIC DNA]</scope>
    <source>
        <tissue evidence="1">Leaf</tissue>
    </source>
</reference>
<accession>A0A822YYX2</accession>
<organism evidence="1 2">
    <name type="scientific">Nelumbo nucifera</name>
    <name type="common">Sacred lotus</name>
    <dbReference type="NCBI Taxonomy" id="4432"/>
    <lineage>
        <taxon>Eukaryota</taxon>
        <taxon>Viridiplantae</taxon>
        <taxon>Streptophyta</taxon>
        <taxon>Embryophyta</taxon>
        <taxon>Tracheophyta</taxon>
        <taxon>Spermatophyta</taxon>
        <taxon>Magnoliopsida</taxon>
        <taxon>Proteales</taxon>
        <taxon>Nelumbonaceae</taxon>
        <taxon>Nelumbo</taxon>
    </lineage>
</organism>
<dbReference type="Proteomes" id="UP000607653">
    <property type="component" value="Unassembled WGS sequence"/>
</dbReference>
<protein>
    <submittedName>
        <fullName evidence="1">Uncharacterized protein</fullName>
    </submittedName>
</protein>
<dbReference type="EMBL" id="DUZY01000005">
    <property type="protein sequence ID" value="DAD39294.1"/>
    <property type="molecule type" value="Genomic_DNA"/>
</dbReference>
<keyword evidence="2" id="KW-1185">Reference proteome</keyword>